<dbReference type="OrthoDB" id="6077919at2759"/>
<evidence type="ECO:0000256" key="4">
    <source>
        <dbReference type="ARBA" id="ARBA00022771"/>
    </source>
</evidence>
<sequence length="129" mass="15181">MNSTVSLYFCVFLKPYCTLTSFFAGKKRRGRGRPKKAAKKSRRQNNASDYQTEGRTKKVWKYNYSYPCLLCDKKYRQQSHLDAHINMHTGAKPYKCEICLKRFASTMHKQMHLKRVHGIRISTVKKTQP</sequence>
<feature type="transmembrane region" description="Helical" evidence="8">
    <location>
        <begin position="6"/>
        <end position="25"/>
    </location>
</feature>
<evidence type="ECO:0000256" key="2">
    <source>
        <dbReference type="ARBA" id="ARBA00022723"/>
    </source>
</evidence>
<evidence type="ECO:0000256" key="5">
    <source>
        <dbReference type="ARBA" id="ARBA00022833"/>
    </source>
</evidence>
<protein>
    <submittedName>
        <fullName evidence="9">Uncharacterized protein</fullName>
    </submittedName>
</protein>
<comment type="caution">
    <text evidence="9">The sequence shown here is derived from an EMBL/GenBank/DDBJ whole genome shotgun (WGS) entry which is preliminary data.</text>
</comment>
<name>A0A8J1XKG6_OWEFU</name>
<feature type="region of interest" description="Disordered" evidence="7">
    <location>
        <begin position="28"/>
        <end position="52"/>
    </location>
</feature>
<dbReference type="GO" id="GO:0000981">
    <property type="term" value="F:DNA-binding transcription factor activity, RNA polymerase II-specific"/>
    <property type="evidence" value="ECO:0007669"/>
    <property type="project" value="TreeGrafter"/>
</dbReference>
<evidence type="ECO:0000256" key="7">
    <source>
        <dbReference type="SAM" id="MobiDB-lite"/>
    </source>
</evidence>
<evidence type="ECO:0000256" key="1">
    <source>
        <dbReference type="ARBA" id="ARBA00004123"/>
    </source>
</evidence>
<dbReference type="GO" id="GO:0008270">
    <property type="term" value="F:zinc ion binding"/>
    <property type="evidence" value="ECO:0007669"/>
    <property type="project" value="UniProtKB-KW"/>
</dbReference>
<dbReference type="PROSITE" id="PS00028">
    <property type="entry name" value="ZINC_FINGER_C2H2_1"/>
    <property type="match status" value="2"/>
</dbReference>
<keyword evidence="8" id="KW-0472">Membrane</keyword>
<comment type="subcellular location">
    <subcellularLocation>
        <location evidence="1">Nucleus</location>
    </subcellularLocation>
</comment>
<dbReference type="SUPFAM" id="SSF57667">
    <property type="entry name" value="beta-beta-alpha zinc fingers"/>
    <property type="match status" value="1"/>
</dbReference>
<dbReference type="PANTHER" id="PTHR24394">
    <property type="entry name" value="ZINC FINGER PROTEIN"/>
    <property type="match status" value="1"/>
</dbReference>
<keyword evidence="4" id="KW-0863">Zinc-finger</keyword>
<proteinExistence type="predicted"/>
<keyword evidence="10" id="KW-1185">Reference proteome</keyword>
<dbReference type="Pfam" id="PF12874">
    <property type="entry name" value="zf-met"/>
    <property type="match status" value="1"/>
</dbReference>
<evidence type="ECO:0000256" key="6">
    <source>
        <dbReference type="ARBA" id="ARBA00023242"/>
    </source>
</evidence>
<dbReference type="GO" id="GO:0005634">
    <property type="term" value="C:nucleus"/>
    <property type="evidence" value="ECO:0007669"/>
    <property type="project" value="UniProtKB-SubCell"/>
</dbReference>
<evidence type="ECO:0000256" key="3">
    <source>
        <dbReference type="ARBA" id="ARBA00022737"/>
    </source>
</evidence>
<evidence type="ECO:0000256" key="8">
    <source>
        <dbReference type="SAM" id="Phobius"/>
    </source>
</evidence>
<keyword evidence="5" id="KW-0862">Zinc</keyword>
<dbReference type="InterPro" id="IPR013087">
    <property type="entry name" value="Znf_C2H2_type"/>
</dbReference>
<dbReference type="InterPro" id="IPR036236">
    <property type="entry name" value="Znf_C2H2_sf"/>
</dbReference>
<organism evidence="9 10">
    <name type="scientific">Owenia fusiformis</name>
    <name type="common">Polychaete worm</name>
    <dbReference type="NCBI Taxonomy" id="6347"/>
    <lineage>
        <taxon>Eukaryota</taxon>
        <taxon>Metazoa</taxon>
        <taxon>Spiralia</taxon>
        <taxon>Lophotrochozoa</taxon>
        <taxon>Annelida</taxon>
        <taxon>Polychaeta</taxon>
        <taxon>Sedentaria</taxon>
        <taxon>Canalipalpata</taxon>
        <taxon>Sabellida</taxon>
        <taxon>Oweniida</taxon>
        <taxon>Oweniidae</taxon>
        <taxon>Owenia</taxon>
    </lineage>
</organism>
<dbReference type="PROSITE" id="PS50157">
    <property type="entry name" value="ZINC_FINGER_C2H2_2"/>
    <property type="match status" value="2"/>
</dbReference>
<feature type="compositionally biased region" description="Basic residues" evidence="7">
    <location>
        <begin position="28"/>
        <end position="43"/>
    </location>
</feature>
<reference evidence="9" key="1">
    <citation type="submission" date="2022-03" db="EMBL/GenBank/DDBJ databases">
        <authorList>
            <person name="Martin C."/>
        </authorList>
    </citation>
    <scope>NUCLEOTIDE SEQUENCE</scope>
</reference>
<keyword evidence="6" id="KW-0539">Nucleus</keyword>
<dbReference type="EMBL" id="CAIIXF020000002">
    <property type="protein sequence ID" value="CAH1776323.1"/>
    <property type="molecule type" value="Genomic_DNA"/>
</dbReference>
<evidence type="ECO:0000313" key="10">
    <source>
        <dbReference type="Proteomes" id="UP000749559"/>
    </source>
</evidence>
<dbReference type="AlphaFoldDB" id="A0A8J1XKG6"/>
<dbReference type="Proteomes" id="UP000749559">
    <property type="component" value="Unassembled WGS sequence"/>
</dbReference>
<keyword evidence="2" id="KW-0479">Metal-binding</keyword>
<dbReference type="Gene3D" id="3.30.160.60">
    <property type="entry name" value="Classic Zinc Finger"/>
    <property type="match status" value="2"/>
</dbReference>
<dbReference type="PANTHER" id="PTHR24394:SF29">
    <property type="entry name" value="MYONEURIN"/>
    <property type="match status" value="1"/>
</dbReference>
<gene>
    <name evidence="9" type="ORF">OFUS_LOCUS3507</name>
</gene>
<dbReference type="Pfam" id="PF00096">
    <property type="entry name" value="zf-C2H2"/>
    <property type="match status" value="1"/>
</dbReference>
<dbReference type="SMART" id="SM00355">
    <property type="entry name" value="ZnF_C2H2"/>
    <property type="match status" value="2"/>
</dbReference>
<keyword evidence="3" id="KW-0677">Repeat</keyword>
<keyword evidence="8" id="KW-0812">Transmembrane</keyword>
<evidence type="ECO:0000313" key="9">
    <source>
        <dbReference type="EMBL" id="CAH1776323.1"/>
    </source>
</evidence>
<accession>A0A8J1XKG6</accession>
<keyword evidence="8" id="KW-1133">Transmembrane helix</keyword>